<dbReference type="SMART" id="SM00490">
    <property type="entry name" value="HELICc"/>
    <property type="match status" value="1"/>
</dbReference>
<evidence type="ECO:0000259" key="2">
    <source>
        <dbReference type="PROSITE" id="PS51192"/>
    </source>
</evidence>
<dbReference type="RefSeq" id="WP_338235519.1">
    <property type="nucleotide sequence ID" value="NZ_BQKE01000001.1"/>
</dbReference>
<evidence type="ECO:0000313" key="5">
    <source>
        <dbReference type="Proteomes" id="UP001310022"/>
    </source>
</evidence>
<protein>
    <submittedName>
        <fullName evidence="4">Snf2 family protein</fullName>
    </submittedName>
</protein>
<organism evidence="4 5">
    <name type="scientific">Persicobacter diffluens</name>
    <dbReference type="NCBI Taxonomy" id="981"/>
    <lineage>
        <taxon>Bacteria</taxon>
        <taxon>Pseudomonadati</taxon>
        <taxon>Bacteroidota</taxon>
        <taxon>Cytophagia</taxon>
        <taxon>Cytophagales</taxon>
        <taxon>Persicobacteraceae</taxon>
        <taxon>Persicobacter</taxon>
    </lineage>
</organism>
<evidence type="ECO:0000256" key="1">
    <source>
        <dbReference type="ARBA" id="ARBA00022801"/>
    </source>
</evidence>
<dbReference type="InterPro" id="IPR038718">
    <property type="entry name" value="SNF2-like_sf"/>
</dbReference>
<comment type="caution">
    <text evidence="4">The sequence shown here is derived from an EMBL/GenBank/DDBJ whole genome shotgun (WGS) entry which is preliminary data.</text>
</comment>
<name>A0AAN4VV97_9BACT</name>
<dbReference type="Gene3D" id="3.40.50.300">
    <property type="entry name" value="P-loop containing nucleotide triphosphate hydrolases"/>
    <property type="match status" value="1"/>
</dbReference>
<evidence type="ECO:0000313" key="4">
    <source>
        <dbReference type="EMBL" id="GJM59460.1"/>
    </source>
</evidence>
<feature type="domain" description="Helicase C-terminal" evidence="3">
    <location>
        <begin position="798"/>
        <end position="954"/>
    </location>
</feature>
<dbReference type="InterPro" id="IPR027417">
    <property type="entry name" value="P-loop_NTPase"/>
</dbReference>
<evidence type="ECO:0000259" key="3">
    <source>
        <dbReference type="PROSITE" id="PS51194"/>
    </source>
</evidence>
<dbReference type="InterPro" id="IPR001650">
    <property type="entry name" value="Helicase_C-like"/>
</dbReference>
<dbReference type="CDD" id="cd18012">
    <property type="entry name" value="DEXQc_arch_SWI2_SNF2"/>
    <property type="match status" value="1"/>
</dbReference>
<dbReference type="AlphaFoldDB" id="A0AAN4VV97"/>
<dbReference type="SMART" id="SM00487">
    <property type="entry name" value="DEXDc"/>
    <property type="match status" value="1"/>
</dbReference>
<reference evidence="4 5" key="1">
    <citation type="submission" date="2021-12" db="EMBL/GenBank/DDBJ databases">
        <title>Genome sequencing of bacteria with rrn-lacking chromosome and rrn-plasmid.</title>
        <authorList>
            <person name="Anda M."/>
            <person name="Iwasaki W."/>
        </authorList>
    </citation>
    <scope>NUCLEOTIDE SEQUENCE [LARGE SCALE GENOMIC DNA]</scope>
    <source>
        <strain evidence="4 5">NBRC 15940</strain>
    </source>
</reference>
<dbReference type="Proteomes" id="UP001310022">
    <property type="component" value="Unassembled WGS sequence"/>
</dbReference>
<dbReference type="SUPFAM" id="SSF52540">
    <property type="entry name" value="P-loop containing nucleoside triphosphate hydrolases"/>
    <property type="match status" value="2"/>
</dbReference>
<keyword evidence="1" id="KW-0378">Hydrolase</keyword>
<dbReference type="PANTHER" id="PTHR10799">
    <property type="entry name" value="SNF2/RAD54 HELICASE FAMILY"/>
    <property type="match status" value="1"/>
</dbReference>
<dbReference type="EMBL" id="BQKE01000001">
    <property type="protein sequence ID" value="GJM59460.1"/>
    <property type="molecule type" value="Genomic_DNA"/>
</dbReference>
<keyword evidence="5" id="KW-1185">Reference proteome</keyword>
<feature type="domain" description="Helicase ATP-binding" evidence="2">
    <location>
        <begin position="517"/>
        <end position="676"/>
    </location>
</feature>
<dbReference type="Pfam" id="PF00271">
    <property type="entry name" value="Helicase_C"/>
    <property type="match status" value="1"/>
</dbReference>
<dbReference type="InterPro" id="IPR000330">
    <property type="entry name" value="SNF2_N"/>
</dbReference>
<dbReference type="InterPro" id="IPR014001">
    <property type="entry name" value="Helicase_ATP-bd"/>
</dbReference>
<dbReference type="GO" id="GO:0016787">
    <property type="term" value="F:hydrolase activity"/>
    <property type="evidence" value="ECO:0007669"/>
    <property type="project" value="UniProtKB-KW"/>
</dbReference>
<proteinExistence type="predicted"/>
<dbReference type="Pfam" id="PF00176">
    <property type="entry name" value="SNF2-rel_dom"/>
    <property type="match status" value="1"/>
</dbReference>
<dbReference type="InterPro" id="IPR049730">
    <property type="entry name" value="SNF2/RAD54-like_C"/>
</dbReference>
<dbReference type="PROSITE" id="PS51192">
    <property type="entry name" value="HELICASE_ATP_BIND_1"/>
    <property type="match status" value="1"/>
</dbReference>
<sequence>MKVATDQPFRLIYSLFEHECLGYLFESFVIQEDAKGKLTLSYQNISAQNAPEFQQGLDERDYELLEIIDAMQQDAIMRKFSRKHISLTDFFEKHYKVNKAGIKDEVDAYLEIQRAKLLPLLVGKPIFEMGKDGYPAESELQWAGEKASLWFHFKKREDHTRYFPTVYCEGENIQFKQNGSYLLCKEPAWLVANGKVYHFKIPVDGKKLIPFLRKFFIMIPDKIRANYFQKFVTPLVASFDVKSDSFEVFTEEKPVIPVLIYHEILPETDTNQEAMLALSLNFQYGDSAYPARNFQPYGVRLEENAMGFAFHRTKRNFKAEKAFKERLARFQGVSQSEEWVLPLKEGMNWLNEHYEDLQKEGFNFQQRDAEVGRKFFVGEAKFILEIRENIDWFDVHATIQFGEYRISIKSLKNAMRKDGMLTLPNGELALVPAEWYSKYADLVGFLEDHPEDDSEVILKKHHLMLVEELQQDTQAKVTIDRKLEQLRDFEQIEDYAIPDGFSGELRPYQKAGYNWMRFLAQYKFGGCLADDMGLGKTVQTLALLQASKEESSQGTSLLVMPTSLIYNWEIEAKKFTPELKVLIYTGTNRDKDVSKFSNYDLVLTSYGIIRLDVDILSQFYFNYVILDESQAIKNPASNITQAVQKLNSKNRLILTGTPLENSTMDLWSQITFINPGLLGGQSFFRNEYLNPIEKKKDEEKTQKLYSLIKPFILRRHKSQVAKELPEKVVNVKYSSMAPEQQKRYDQVKSYYRDLILGQIEEEGLKKSHFTLLQGLSKLRQIANHPALVETAYKGESGKMNDMMTTLESGISEGHKILIFSQYVKHLSLVRQQLEERNIVYSYLDGTTKDRKQAVDNFQNNDEVQVFLISLKAGGVGLNLTKADYVFILDPWWNPAVELQAVDRAHRIGQKKKVFTYKFIGKGTVEEKILALQQNKQQLADALITTEESFVKELSQHDIESLLS</sequence>
<dbReference type="GO" id="GO:0005524">
    <property type="term" value="F:ATP binding"/>
    <property type="evidence" value="ECO:0007669"/>
    <property type="project" value="InterPro"/>
</dbReference>
<dbReference type="CDD" id="cd18793">
    <property type="entry name" value="SF2_C_SNF"/>
    <property type="match status" value="1"/>
</dbReference>
<accession>A0AAN4VV97</accession>
<dbReference type="Gene3D" id="3.40.50.10810">
    <property type="entry name" value="Tandem AAA-ATPase domain"/>
    <property type="match status" value="1"/>
</dbReference>
<dbReference type="PROSITE" id="PS51194">
    <property type="entry name" value="HELICASE_CTER"/>
    <property type="match status" value="1"/>
</dbReference>
<gene>
    <name evidence="4" type="ORF">PEDI_00120</name>
</gene>